<evidence type="ECO:0000313" key="2">
    <source>
        <dbReference type="WBParaSite" id="ACRNAN_Path_454.g1728.t1"/>
    </source>
</evidence>
<dbReference type="Proteomes" id="UP000887540">
    <property type="component" value="Unplaced"/>
</dbReference>
<organism evidence="1 2">
    <name type="scientific">Acrobeloides nanus</name>
    <dbReference type="NCBI Taxonomy" id="290746"/>
    <lineage>
        <taxon>Eukaryota</taxon>
        <taxon>Metazoa</taxon>
        <taxon>Ecdysozoa</taxon>
        <taxon>Nematoda</taxon>
        <taxon>Chromadorea</taxon>
        <taxon>Rhabditida</taxon>
        <taxon>Tylenchina</taxon>
        <taxon>Cephalobomorpha</taxon>
        <taxon>Cephaloboidea</taxon>
        <taxon>Cephalobidae</taxon>
        <taxon>Acrobeloides</taxon>
    </lineage>
</organism>
<dbReference type="WBParaSite" id="ACRNAN_Path_454.g1728.t1">
    <property type="protein sequence ID" value="ACRNAN_Path_454.g1728.t1"/>
    <property type="gene ID" value="ACRNAN_Path_454.g1728"/>
</dbReference>
<name>A0A914C6Y7_9BILA</name>
<accession>A0A914C6Y7</accession>
<protein>
    <submittedName>
        <fullName evidence="2">Transcriptional adapter 3</fullName>
    </submittedName>
</protein>
<sequence length="471" mass="53895">MRRRAQLIHFKDQINGIILPESPKSPLSPVGRVAKRNAKLLNGLGAVATRDSYSEAVVGTLPDLAPFDYEEECPTFSRLIDEDNEEDNLQIEELVIEDGMSDFGSSPDEEAHHRVSILDIPQRYWSWTREYLLKIDEPFVKNWFENLVKRFNEETCKKLYINEPFKCRKRSFKMEETDSFEGKFPKSRLNGSYIAVSTPLPTKLRLKRRTSDHELNGNTAINKQLKLEISPIHERSTKRGDSKLTPLVEDMVDAFFMESMKNSTQFSFASLSRQNSLLENGSNGFHNDKNLNGFHAKNESQCSLDRLIFDDLGEALTKHLVDKGVLPEPSEYLVKSLANEALNEKKVKISREGMKAHDDENNLDEVSQELLAKQHELAQIEATTRALINCAFERIKGEYALNALGRQLDKADFEVIQLANQFTSDSSSFTVPHLTSEQRAKLENALEKRNTVNRLYDRKAKLEKSRPKIEK</sequence>
<reference evidence="2" key="1">
    <citation type="submission" date="2022-11" db="UniProtKB">
        <authorList>
            <consortium name="WormBaseParasite"/>
        </authorList>
    </citation>
    <scope>IDENTIFICATION</scope>
</reference>
<proteinExistence type="predicted"/>
<evidence type="ECO:0000313" key="1">
    <source>
        <dbReference type="Proteomes" id="UP000887540"/>
    </source>
</evidence>
<dbReference type="AlphaFoldDB" id="A0A914C6Y7"/>
<keyword evidence="1" id="KW-1185">Reference proteome</keyword>